<keyword evidence="4" id="KW-0256">Endoplasmic reticulum</keyword>
<dbReference type="InterPro" id="IPR029058">
    <property type="entry name" value="AB_hydrolase_fold"/>
</dbReference>
<evidence type="ECO:0000256" key="1">
    <source>
        <dbReference type="ARBA" id="ARBA00004173"/>
    </source>
</evidence>
<evidence type="ECO:0000256" key="4">
    <source>
        <dbReference type="ARBA" id="ARBA00022824"/>
    </source>
</evidence>
<accession>A0A2J6RZ52</accession>
<dbReference type="PANTHER" id="PTHR48182:SF2">
    <property type="entry name" value="PROTEIN SERAC1"/>
    <property type="match status" value="1"/>
</dbReference>
<evidence type="ECO:0000256" key="2">
    <source>
        <dbReference type="ARBA" id="ARBA00004240"/>
    </source>
</evidence>
<gene>
    <name evidence="8" type="ORF">L207DRAFT_456064</name>
</gene>
<dbReference type="GO" id="GO:0016020">
    <property type="term" value="C:membrane"/>
    <property type="evidence" value="ECO:0007669"/>
    <property type="project" value="UniProtKB-SubCell"/>
</dbReference>
<evidence type="ECO:0008006" key="10">
    <source>
        <dbReference type="Google" id="ProtNLM"/>
    </source>
</evidence>
<proteinExistence type="predicted"/>
<dbReference type="GO" id="GO:0005739">
    <property type="term" value="C:mitochondrion"/>
    <property type="evidence" value="ECO:0007669"/>
    <property type="project" value="UniProtKB-SubCell"/>
</dbReference>
<dbReference type="Proteomes" id="UP000235786">
    <property type="component" value="Unassembled WGS sequence"/>
</dbReference>
<protein>
    <recommendedName>
        <fullName evidence="10">DUF676 domain-containing protein</fullName>
    </recommendedName>
</protein>
<evidence type="ECO:0000313" key="9">
    <source>
        <dbReference type="Proteomes" id="UP000235786"/>
    </source>
</evidence>
<dbReference type="PANTHER" id="PTHR48182">
    <property type="entry name" value="PROTEIN SERAC1"/>
    <property type="match status" value="1"/>
</dbReference>
<organism evidence="8 9">
    <name type="scientific">Hyaloscypha variabilis (strain UAMH 11265 / GT02V1 / F)</name>
    <name type="common">Meliniomyces variabilis</name>
    <dbReference type="NCBI Taxonomy" id="1149755"/>
    <lineage>
        <taxon>Eukaryota</taxon>
        <taxon>Fungi</taxon>
        <taxon>Dikarya</taxon>
        <taxon>Ascomycota</taxon>
        <taxon>Pezizomycotina</taxon>
        <taxon>Leotiomycetes</taxon>
        <taxon>Helotiales</taxon>
        <taxon>Hyaloscyphaceae</taxon>
        <taxon>Hyaloscypha</taxon>
        <taxon>Hyaloscypha variabilis</taxon>
    </lineage>
</organism>
<keyword evidence="6" id="KW-0472">Membrane</keyword>
<name>A0A2J6RZ52_HYAVF</name>
<feature type="region of interest" description="Disordered" evidence="7">
    <location>
        <begin position="301"/>
        <end position="322"/>
    </location>
</feature>
<evidence type="ECO:0000256" key="5">
    <source>
        <dbReference type="ARBA" id="ARBA00023128"/>
    </source>
</evidence>
<evidence type="ECO:0000256" key="7">
    <source>
        <dbReference type="SAM" id="MobiDB-lite"/>
    </source>
</evidence>
<reference evidence="8 9" key="1">
    <citation type="submission" date="2016-04" db="EMBL/GenBank/DDBJ databases">
        <title>A degradative enzymes factory behind the ericoid mycorrhizal symbiosis.</title>
        <authorList>
            <consortium name="DOE Joint Genome Institute"/>
            <person name="Martino E."/>
            <person name="Morin E."/>
            <person name="Grelet G."/>
            <person name="Kuo A."/>
            <person name="Kohler A."/>
            <person name="Daghino S."/>
            <person name="Barry K."/>
            <person name="Choi C."/>
            <person name="Cichocki N."/>
            <person name="Clum A."/>
            <person name="Copeland A."/>
            <person name="Hainaut M."/>
            <person name="Haridas S."/>
            <person name="Labutti K."/>
            <person name="Lindquist E."/>
            <person name="Lipzen A."/>
            <person name="Khouja H.-R."/>
            <person name="Murat C."/>
            <person name="Ohm R."/>
            <person name="Olson A."/>
            <person name="Spatafora J."/>
            <person name="Veneault-Fourrey C."/>
            <person name="Henrissat B."/>
            <person name="Grigoriev I."/>
            <person name="Martin F."/>
            <person name="Perotto S."/>
        </authorList>
    </citation>
    <scope>NUCLEOTIDE SEQUENCE [LARGE SCALE GENOMIC DNA]</scope>
    <source>
        <strain evidence="8 9">F</strain>
    </source>
</reference>
<keyword evidence="9" id="KW-1185">Reference proteome</keyword>
<dbReference type="Gene3D" id="3.40.50.1820">
    <property type="entry name" value="alpha/beta hydrolase"/>
    <property type="match status" value="1"/>
</dbReference>
<dbReference type="GO" id="GO:0005783">
    <property type="term" value="C:endoplasmic reticulum"/>
    <property type="evidence" value="ECO:0007669"/>
    <property type="project" value="UniProtKB-SubCell"/>
</dbReference>
<dbReference type="OrthoDB" id="427518at2759"/>
<keyword evidence="5" id="KW-0496">Mitochondrion</keyword>
<sequence length="322" mass="36186">MLRWLGWGERPVIVPPAQLTTTRKSFPTGIKLLFNGEDSIVDIIFIHGLTGHREKTWTAKSAAQPWPQTLLPLELPHTRILTFGYDAYVTDWKGVVSQNRIADHAMNLSAALTAYRGKDNTESRPIIFVYHSLSRLVYEDALVTADRRPEPHLKNILKLTRGILFLGTPHQGSNLTIWAEILAISIGILKQTNSEIIQVLKTESEVLARVQDSFHTMIIARAASGHEAIQITCFYEELPLPGLGMVMPKHSAIIPGYIPVRIRSNHMDMTKFKDADDFGFTVITRELRRWIKQSTVLKGTETLSTSVTQPSQAKQQDTAHCT</sequence>
<dbReference type="InterPro" id="IPR052374">
    <property type="entry name" value="SERAC1"/>
</dbReference>
<dbReference type="SUPFAM" id="SSF53474">
    <property type="entry name" value="alpha/beta-Hydrolases"/>
    <property type="match status" value="1"/>
</dbReference>
<evidence type="ECO:0000256" key="6">
    <source>
        <dbReference type="ARBA" id="ARBA00023136"/>
    </source>
</evidence>
<evidence type="ECO:0000313" key="8">
    <source>
        <dbReference type="EMBL" id="PMD43794.1"/>
    </source>
</evidence>
<dbReference type="AlphaFoldDB" id="A0A2J6RZ52"/>
<comment type="subcellular location">
    <subcellularLocation>
        <location evidence="2">Endoplasmic reticulum</location>
    </subcellularLocation>
    <subcellularLocation>
        <location evidence="3">Membrane</location>
    </subcellularLocation>
    <subcellularLocation>
        <location evidence="1">Mitochondrion</location>
    </subcellularLocation>
</comment>
<evidence type="ECO:0000256" key="3">
    <source>
        <dbReference type="ARBA" id="ARBA00004370"/>
    </source>
</evidence>
<dbReference type="EMBL" id="KZ613942">
    <property type="protein sequence ID" value="PMD43794.1"/>
    <property type="molecule type" value="Genomic_DNA"/>
</dbReference>